<evidence type="ECO:0000256" key="2">
    <source>
        <dbReference type="SAM" id="SignalP"/>
    </source>
</evidence>
<dbReference type="InterPro" id="IPR001638">
    <property type="entry name" value="Solute-binding_3/MltF_N"/>
</dbReference>
<dbReference type="PROSITE" id="PS51257">
    <property type="entry name" value="PROKAR_LIPOPROTEIN"/>
    <property type="match status" value="1"/>
</dbReference>
<protein>
    <submittedName>
        <fullName evidence="4">Transporter substrate-binding domain-containing protein</fullName>
    </submittedName>
</protein>
<dbReference type="Gene3D" id="3.40.190.10">
    <property type="entry name" value="Periplasmic binding protein-like II"/>
    <property type="match status" value="2"/>
</dbReference>
<dbReference type="RefSeq" id="WP_191784046.1">
    <property type="nucleotide sequence ID" value="NZ_JACSQV010000012.1"/>
</dbReference>
<dbReference type="SUPFAM" id="SSF53850">
    <property type="entry name" value="Periplasmic binding protein-like II"/>
    <property type="match status" value="1"/>
</dbReference>
<dbReference type="SMART" id="SM00062">
    <property type="entry name" value="PBPb"/>
    <property type="match status" value="1"/>
</dbReference>
<comment type="caution">
    <text evidence="4">The sequence shown here is derived from an EMBL/GenBank/DDBJ whole genome shotgun (WGS) entry which is preliminary data.</text>
</comment>
<dbReference type="Proteomes" id="UP000604241">
    <property type="component" value="Unassembled WGS sequence"/>
</dbReference>
<organism evidence="4 5">
    <name type="scientific">Cellulomonas avistercoris</name>
    <dbReference type="NCBI Taxonomy" id="2762242"/>
    <lineage>
        <taxon>Bacteria</taxon>
        <taxon>Bacillati</taxon>
        <taxon>Actinomycetota</taxon>
        <taxon>Actinomycetes</taxon>
        <taxon>Micrococcales</taxon>
        <taxon>Cellulomonadaceae</taxon>
        <taxon>Cellulomonas</taxon>
    </lineage>
</organism>
<reference evidence="4 5" key="1">
    <citation type="submission" date="2020-08" db="EMBL/GenBank/DDBJ databases">
        <title>A Genomic Blueprint of the Chicken Gut Microbiome.</title>
        <authorList>
            <person name="Gilroy R."/>
            <person name="Ravi A."/>
            <person name="Getino M."/>
            <person name="Pursley I."/>
            <person name="Horton D.L."/>
            <person name="Alikhan N.-F."/>
            <person name="Baker D."/>
            <person name="Gharbi K."/>
            <person name="Hall N."/>
            <person name="Watson M."/>
            <person name="Adriaenssens E.M."/>
            <person name="Foster-Nyarko E."/>
            <person name="Jarju S."/>
            <person name="Secka A."/>
            <person name="Antonio M."/>
            <person name="Oren A."/>
            <person name="Chaudhuri R."/>
            <person name="La Ragione R.M."/>
            <person name="Hildebrand F."/>
            <person name="Pallen M.J."/>
        </authorList>
    </citation>
    <scope>NUCLEOTIDE SEQUENCE [LARGE SCALE GENOMIC DNA]</scope>
    <source>
        <strain evidence="4 5">Sa3CUA2</strain>
    </source>
</reference>
<evidence type="ECO:0000256" key="1">
    <source>
        <dbReference type="ARBA" id="ARBA00022729"/>
    </source>
</evidence>
<feature type="chain" id="PRO_5045442570" evidence="2">
    <location>
        <begin position="28"/>
        <end position="264"/>
    </location>
</feature>
<dbReference type="Pfam" id="PF00497">
    <property type="entry name" value="SBP_bac_3"/>
    <property type="match status" value="1"/>
</dbReference>
<keyword evidence="1 2" id="KW-0732">Signal</keyword>
<dbReference type="EMBL" id="JACSQV010000012">
    <property type="protein sequence ID" value="MBD7919396.1"/>
    <property type="molecule type" value="Genomic_DNA"/>
</dbReference>
<accession>A0ABR8QGB2</accession>
<dbReference type="PANTHER" id="PTHR35936">
    <property type="entry name" value="MEMBRANE-BOUND LYTIC MUREIN TRANSGLYCOSYLASE F"/>
    <property type="match status" value="1"/>
</dbReference>
<proteinExistence type="predicted"/>
<keyword evidence="5" id="KW-1185">Reference proteome</keyword>
<feature type="domain" description="Solute-binding protein family 3/N-terminal" evidence="3">
    <location>
        <begin position="41"/>
        <end position="256"/>
    </location>
</feature>
<sequence length="264" mass="27607">MRHPLTAAAFAAAALLALSACSSSDDAATADGELALANADTLTVCTNPPFEPFEYEEDGQIVGLDMALTGEIAADLGVELRPLNTGFDAIESGAALNAQQCDIAASALTITDARKKNVDFSDAYFDADQGVLVASGSPIADEADLEGLKIGVQQATTGATWVEEQGLEGVQFEDLGLQIQALRNGQVDVVINDVTVLEPYATGDLEVSFVVPTGEQYGFAVRKGHTALVDAANATLERIRQDGTYDELVAEYFGTGEPTAEPTD</sequence>
<evidence type="ECO:0000259" key="3">
    <source>
        <dbReference type="SMART" id="SM00062"/>
    </source>
</evidence>
<evidence type="ECO:0000313" key="5">
    <source>
        <dbReference type="Proteomes" id="UP000604241"/>
    </source>
</evidence>
<name>A0ABR8QGB2_9CELL</name>
<gene>
    <name evidence="4" type="ORF">H9657_14070</name>
</gene>
<dbReference type="PANTHER" id="PTHR35936:SF17">
    <property type="entry name" value="ARGININE-BINDING EXTRACELLULAR PROTEIN ARTP"/>
    <property type="match status" value="1"/>
</dbReference>
<evidence type="ECO:0000313" key="4">
    <source>
        <dbReference type="EMBL" id="MBD7919396.1"/>
    </source>
</evidence>
<feature type="signal peptide" evidence="2">
    <location>
        <begin position="1"/>
        <end position="27"/>
    </location>
</feature>